<proteinExistence type="predicted"/>
<organism evidence="2">
    <name type="scientific">Metalysinibacillus saudimassiliensis</name>
    <dbReference type="NCBI Taxonomy" id="1461583"/>
    <lineage>
        <taxon>Bacteria</taxon>
        <taxon>Bacillati</taxon>
        <taxon>Bacillota</taxon>
        <taxon>Bacilli</taxon>
        <taxon>Bacillales</taxon>
        <taxon>Caryophanaceae</taxon>
        <taxon>Metalysinibacillus</taxon>
    </lineage>
</organism>
<dbReference type="PATRIC" id="fig|1461583.4.peg.1808"/>
<evidence type="ECO:0000259" key="1">
    <source>
        <dbReference type="Pfam" id="PF24698"/>
    </source>
</evidence>
<dbReference type="Pfam" id="PF24698">
    <property type="entry name" value="DUF7662"/>
    <property type="match status" value="1"/>
</dbReference>
<gene>
    <name evidence="2" type="ORF">BN1050_01886</name>
</gene>
<accession>A0A078MD67</accession>
<sequence length="274" mass="31148">MGDKYLPLYQYLINTEATNITLSFEEIEALLCTKLPASAYKYPAWWANQKKHLSQTGAWMNAGYLVEEVSYGQYVRFRREGVPTNISQLVTSPTVKLEALPKLALKMNRVAELFEANIEPFESKTLDEQFEFVHNLSRTLGNISNDLSLLSCYYIEAFLQKNYSLKNCTVLNKAQGAAGLDVDEVTCSGERIIGELKTTYPYGARDFGAAQKQSLKKDFMRLQATEATMKYFFVIEERTFEVLLDKYQHLLRGIAVVLLPAAIYDENAIVVIKE</sequence>
<dbReference type="HOGENOM" id="CLU_1014897_0_0_9"/>
<dbReference type="InterPro" id="IPR056079">
    <property type="entry name" value="DUF7662"/>
</dbReference>
<reference evidence="2" key="1">
    <citation type="submission" date="2014-07" db="EMBL/GenBank/DDBJ databases">
        <authorList>
            <person name="Urmite Genomes Urmite Genomes"/>
        </authorList>
    </citation>
    <scope>NUCLEOTIDE SEQUENCE</scope>
    <source>
        <strain evidence="2">13S34_air</strain>
    </source>
</reference>
<name>A0A078MD67_9BACL</name>
<dbReference type="AlphaFoldDB" id="A0A078MD67"/>
<feature type="domain" description="DUF7662" evidence="1">
    <location>
        <begin position="6"/>
        <end position="80"/>
    </location>
</feature>
<dbReference type="EMBL" id="LN483075">
    <property type="protein sequence ID" value="CEA04220.1"/>
    <property type="molecule type" value="Genomic_DNA"/>
</dbReference>
<evidence type="ECO:0000313" key="2">
    <source>
        <dbReference type="EMBL" id="CEA04220.1"/>
    </source>
</evidence>
<protein>
    <recommendedName>
        <fullName evidence="1">DUF7662 domain-containing protein</fullName>
    </recommendedName>
</protein>